<reference evidence="1 2" key="1">
    <citation type="journal article" date="2019" name="Sci. Rep.">
        <title>Orb-weaving spider Araneus ventricosus genome elucidates the spidroin gene catalogue.</title>
        <authorList>
            <person name="Kono N."/>
            <person name="Nakamura H."/>
            <person name="Ohtoshi R."/>
            <person name="Moran D.A.P."/>
            <person name="Shinohara A."/>
            <person name="Yoshida Y."/>
            <person name="Fujiwara M."/>
            <person name="Mori M."/>
            <person name="Tomita M."/>
            <person name="Arakawa K."/>
        </authorList>
    </citation>
    <scope>NUCLEOTIDE SEQUENCE [LARGE SCALE GENOMIC DNA]</scope>
</reference>
<sequence length="80" mass="8743">MIQTQSREELRVGEYCTNQLNIKIIGEFSDSDYTGDISARKSASGMIFKFSGGAITRASNRKKCISLSTTEAEFVAAIQA</sequence>
<name>A0A4Y2GZI8_ARAVE</name>
<organism evidence="1 2">
    <name type="scientific">Araneus ventricosus</name>
    <name type="common">Orbweaver spider</name>
    <name type="synonym">Epeira ventricosa</name>
    <dbReference type="NCBI Taxonomy" id="182803"/>
    <lineage>
        <taxon>Eukaryota</taxon>
        <taxon>Metazoa</taxon>
        <taxon>Ecdysozoa</taxon>
        <taxon>Arthropoda</taxon>
        <taxon>Chelicerata</taxon>
        <taxon>Arachnida</taxon>
        <taxon>Araneae</taxon>
        <taxon>Araneomorphae</taxon>
        <taxon>Entelegynae</taxon>
        <taxon>Araneoidea</taxon>
        <taxon>Araneidae</taxon>
        <taxon>Araneus</taxon>
    </lineage>
</organism>
<gene>
    <name evidence="1" type="ORF">AVEN_231193_1</name>
</gene>
<evidence type="ECO:0000313" key="2">
    <source>
        <dbReference type="Proteomes" id="UP000499080"/>
    </source>
</evidence>
<dbReference type="EMBL" id="BGPR01001596">
    <property type="protein sequence ID" value="GBM57484.1"/>
    <property type="molecule type" value="Genomic_DNA"/>
</dbReference>
<dbReference type="AlphaFoldDB" id="A0A4Y2GZI8"/>
<evidence type="ECO:0000313" key="1">
    <source>
        <dbReference type="EMBL" id="GBM57484.1"/>
    </source>
</evidence>
<proteinExistence type="predicted"/>
<protein>
    <submittedName>
        <fullName evidence="1">Uncharacterized protein</fullName>
    </submittedName>
</protein>
<accession>A0A4Y2GZI8</accession>
<comment type="caution">
    <text evidence="1">The sequence shown here is derived from an EMBL/GenBank/DDBJ whole genome shotgun (WGS) entry which is preliminary data.</text>
</comment>
<dbReference type="OrthoDB" id="413361at2759"/>
<keyword evidence="2" id="KW-1185">Reference proteome</keyword>
<dbReference type="Proteomes" id="UP000499080">
    <property type="component" value="Unassembled WGS sequence"/>
</dbReference>